<dbReference type="AlphaFoldDB" id="A0A8H8R506"/>
<comment type="caution">
    <text evidence="9">The sequence shown here is derived from an EMBL/GenBank/DDBJ whole genome shotgun (WGS) entry which is preliminary data.</text>
</comment>
<comment type="subcellular location">
    <subcellularLocation>
        <location evidence="1">Cytoplasm</location>
    </subcellularLocation>
</comment>
<evidence type="ECO:0000256" key="5">
    <source>
        <dbReference type="PROSITE-ProRule" id="PRU00221"/>
    </source>
</evidence>
<evidence type="ECO:0000256" key="1">
    <source>
        <dbReference type="ARBA" id="ARBA00004496"/>
    </source>
</evidence>
<dbReference type="PROSITE" id="PS00678">
    <property type="entry name" value="WD_REPEATS_1"/>
    <property type="match status" value="1"/>
</dbReference>
<feature type="repeat" description="WD" evidence="5">
    <location>
        <begin position="232"/>
        <end position="263"/>
    </location>
</feature>
<dbReference type="Proteomes" id="UP000431533">
    <property type="component" value="Unassembled WGS sequence"/>
</dbReference>
<dbReference type="Pfam" id="PF00400">
    <property type="entry name" value="WD40"/>
    <property type="match status" value="4"/>
</dbReference>
<dbReference type="CDD" id="cd00200">
    <property type="entry name" value="WD40"/>
    <property type="match status" value="1"/>
</dbReference>
<dbReference type="InterPro" id="IPR036322">
    <property type="entry name" value="WD40_repeat_dom_sf"/>
</dbReference>
<feature type="repeat" description="WD" evidence="5">
    <location>
        <begin position="10"/>
        <end position="42"/>
    </location>
</feature>
<organism evidence="9 10">
    <name type="scientific">Lachnellula hyalina</name>
    <dbReference type="NCBI Taxonomy" id="1316788"/>
    <lineage>
        <taxon>Eukaryota</taxon>
        <taxon>Fungi</taxon>
        <taxon>Dikarya</taxon>
        <taxon>Ascomycota</taxon>
        <taxon>Pezizomycotina</taxon>
        <taxon>Leotiomycetes</taxon>
        <taxon>Helotiales</taxon>
        <taxon>Lachnaceae</taxon>
        <taxon>Lachnellula</taxon>
    </lineage>
</organism>
<dbReference type="Gene3D" id="2.130.10.10">
    <property type="entry name" value="YVTN repeat-like/Quinoprotein amine dehydrogenase"/>
    <property type="match status" value="1"/>
</dbReference>
<dbReference type="InterPro" id="IPR015155">
    <property type="entry name" value="PFU"/>
</dbReference>
<keyword evidence="2" id="KW-0963">Cytoplasm</keyword>
<accession>A0A8H8R506</accession>
<protein>
    <submittedName>
        <fullName evidence="9">Ubiquitin homeostasis protein</fullName>
    </submittedName>
</protein>
<dbReference type="GeneID" id="41982103"/>
<name>A0A8H8R506_9HELO</name>
<dbReference type="Pfam" id="PF09070">
    <property type="entry name" value="PFU"/>
    <property type="match status" value="1"/>
</dbReference>
<dbReference type="PROSITE" id="PS51394">
    <property type="entry name" value="PFU"/>
    <property type="match status" value="1"/>
</dbReference>
<dbReference type="InterPro" id="IPR001680">
    <property type="entry name" value="WD40_rpt"/>
</dbReference>
<dbReference type="Pfam" id="PF08324">
    <property type="entry name" value="PUL"/>
    <property type="match status" value="1"/>
</dbReference>
<dbReference type="Gene3D" id="3.10.20.870">
    <property type="entry name" value="PFU (PLAA family ubiquitin binding), C-terminal domain"/>
    <property type="match status" value="1"/>
</dbReference>
<evidence type="ECO:0000313" key="9">
    <source>
        <dbReference type="EMBL" id="TVY28563.1"/>
    </source>
</evidence>
<dbReference type="Gene3D" id="1.25.10.10">
    <property type="entry name" value="Leucine-rich Repeat Variant"/>
    <property type="match status" value="1"/>
</dbReference>
<evidence type="ECO:0000256" key="2">
    <source>
        <dbReference type="ARBA" id="ARBA00022490"/>
    </source>
</evidence>
<dbReference type="GO" id="GO:0005634">
    <property type="term" value="C:nucleus"/>
    <property type="evidence" value="ECO:0007669"/>
    <property type="project" value="TreeGrafter"/>
</dbReference>
<feature type="domain" description="PFU" evidence="7">
    <location>
        <begin position="371"/>
        <end position="467"/>
    </location>
</feature>
<feature type="region of interest" description="Disordered" evidence="6">
    <location>
        <begin position="464"/>
        <end position="495"/>
    </location>
</feature>
<dbReference type="PROSITE" id="PS51396">
    <property type="entry name" value="PUL"/>
    <property type="match status" value="1"/>
</dbReference>
<dbReference type="FunFam" id="3.10.20.870:FF:000003">
    <property type="entry name" value="Polyubiquitin binding (Doa1 Ufd3) protein"/>
    <property type="match status" value="1"/>
</dbReference>
<dbReference type="PROSITE" id="PS50294">
    <property type="entry name" value="WD_REPEATS_REGION"/>
    <property type="match status" value="3"/>
</dbReference>
<dbReference type="FunFam" id="2.130.10.10:FF:000236">
    <property type="entry name" value="Polyubiquitin binding protein (Doa1/Ufd3)"/>
    <property type="match status" value="1"/>
</dbReference>
<dbReference type="EMBL" id="QGMH01000029">
    <property type="protein sequence ID" value="TVY28563.1"/>
    <property type="molecule type" value="Genomic_DNA"/>
</dbReference>
<evidence type="ECO:0000256" key="4">
    <source>
        <dbReference type="ARBA" id="ARBA00022737"/>
    </source>
</evidence>
<dbReference type="InterPro" id="IPR020472">
    <property type="entry name" value="WD40_PAC1"/>
</dbReference>
<dbReference type="GO" id="GO:0043130">
    <property type="term" value="F:ubiquitin binding"/>
    <property type="evidence" value="ECO:0007669"/>
    <property type="project" value="TreeGrafter"/>
</dbReference>
<keyword evidence="10" id="KW-1185">Reference proteome</keyword>
<dbReference type="GO" id="GO:0010992">
    <property type="term" value="P:ubiquitin recycling"/>
    <property type="evidence" value="ECO:0007669"/>
    <property type="project" value="TreeGrafter"/>
</dbReference>
<feature type="repeat" description="WD" evidence="5">
    <location>
        <begin position="105"/>
        <end position="136"/>
    </location>
</feature>
<evidence type="ECO:0000256" key="6">
    <source>
        <dbReference type="SAM" id="MobiDB-lite"/>
    </source>
</evidence>
<dbReference type="PANTHER" id="PTHR19849:SF0">
    <property type="entry name" value="PHOSPHOLIPASE A-2-ACTIVATING PROTEIN"/>
    <property type="match status" value="1"/>
</dbReference>
<keyword evidence="3 5" id="KW-0853">WD repeat</keyword>
<dbReference type="InterPro" id="IPR015943">
    <property type="entry name" value="WD40/YVTN_repeat-like_dom_sf"/>
</dbReference>
<evidence type="ECO:0000313" key="10">
    <source>
        <dbReference type="Proteomes" id="UP000431533"/>
    </source>
</evidence>
<reference evidence="9 10" key="1">
    <citation type="submission" date="2018-05" db="EMBL/GenBank/DDBJ databases">
        <title>Genome sequencing and assembly of the regulated plant pathogen Lachnellula willkommii and related sister species for the development of diagnostic species identification markers.</title>
        <authorList>
            <person name="Giroux E."/>
            <person name="Bilodeau G."/>
        </authorList>
    </citation>
    <scope>NUCLEOTIDE SEQUENCE [LARGE SCALE GENOMIC DNA]</scope>
    <source>
        <strain evidence="9 10">CBS 185.66</strain>
    </source>
</reference>
<dbReference type="InterPro" id="IPR011989">
    <property type="entry name" value="ARM-like"/>
</dbReference>
<dbReference type="InterPro" id="IPR038122">
    <property type="entry name" value="PFU_sf"/>
</dbReference>
<feature type="domain" description="PUL" evidence="8">
    <location>
        <begin position="497"/>
        <end position="771"/>
    </location>
</feature>
<proteinExistence type="predicted"/>
<evidence type="ECO:0000259" key="7">
    <source>
        <dbReference type="PROSITE" id="PS51394"/>
    </source>
</evidence>
<keyword evidence="4" id="KW-0677">Repeat</keyword>
<dbReference type="InterPro" id="IPR013535">
    <property type="entry name" value="PUL_dom"/>
</dbReference>
<dbReference type="SUPFAM" id="SSF50978">
    <property type="entry name" value="WD40 repeat-like"/>
    <property type="match status" value="1"/>
</dbReference>
<dbReference type="OrthoDB" id="10265988at2759"/>
<dbReference type="PANTHER" id="PTHR19849">
    <property type="entry name" value="PHOSPHOLIPASE A-2-ACTIVATING PROTEIN"/>
    <property type="match status" value="1"/>
</dbReference>
<dbReference type="GO" id="GO:0043161">
    <property type="term" value="P:proteasome-mediated ubiquitin-dependent protein catabolic process"/>
    <property type="evidence" value="ECO:0007669"/>
    <property type="project" value="TreeGrafter"/>
</dbReference>
<dbReference type="RefSeq" id="XP_031007351.1">
    <property type="nucleotide sequence ID" value="XM_031146883.1"/>
</dbReference>
<gene>
    <name evidence="9" type="primary">lub1</name>
    <name evidence="9" type="ORF">LHYA1_G001905</name>
</gene>
<dbReference type="InterPro" id="IPR019775">
    <property type="entry name" value="WD40_repeat_CS"/>
</dbReference>
<dbReference type="PRINTS" id="PR00320">
    <property type="entry name" value="GPROTEINBRPT"/>
</dbReference>
<evidence type="ECO:0000259" key="8">
    <source>
        <dbReference type="PROSITE" id="PS51396"/>
    </source>
</evidence>
<dbReference type="PROSITE" id="PS50082">
    <property type="entry name" value="WD_REPEATS_2"/>
    <property type="match status" value="3"/>
</dbReference>
<dbReference type="SMART" id="SM00320">
    <property type="entry name" value="WD40"/>
    <property type="match status" value="6"/>
</dbReference>
<dbReference type="GO" id="GO:0005737">
    <property type="term" value="C:cytoplasm"/>
    <property type="evidence" value="ECO:0007669"/>
    <property type="project" value="UniProtKB-SubCell"/>
</dbReference>
<sequence length="774" mass="83081">MAEYKLSASLAGHEDDVKAVIFPSPKAVISASRDQTVRIWNLLSDNPPLFDASICSNATGFVNSVAYLPPSAKYPEGLIISGGKDTLIDVRQPSKGPTDNAEALLLGHSSNICALGVDPAGRFIVSGGWDAEARIWPVGKWECQAVLRGHEGSVWGVVAYDSETIITGCADTKIRVFNTSGKLLRSISAGQHPVRALCKIPRGHPSGADFGSADNEGIIRLWTLGGQQVAQLSGHESFIYALICSPSGELLSAGEDRTVRIWKGTECVQTITHPAISVWGVAVCAENGDIVTAASDRIVRVFTRDPARVADAETTKFFEDSVKESSIPQQQLPEVNKEKLPGPDFLTQKAGTKDGQVQMIHELNGAVTAHQWSAGQQQWINVGTVVDAVGSSGKKVEYLGKEYDYVFEVDIEDGKPALKLPYNLSQNPYEAATSFIAHNELPVSYLDQVADFITSNTKGATIGQAQEQISAPDPWGSDNRYRPGGESAAASTPAPPKIIPQTAYLNITTGRIPAIQKKLGELNQALLTDGHKDVSLNPAELSQLASLCKHLESNGATKTSQSISGGLDLAVKICTTWPYKDRLPGLDLLRLLAVAPQTATYSHPRGGNIIDVFEQGATETQPPTLNLVMMAVRGFANLFESPEGRTLAVNEFDKIQNIVGTAITSSTDRNLSVAASTLYINYAVYFKTASQSPSFEHVIKIIESLGNILSKQVDAEAVYRAMVATGTLLTLDDETRSAAKDVYNIEKSISIAVAKAMDPRIKNAAREIASLLKA</sequence>
<evidence type="ECO:0000256" key="3">
    <source>
        <dbReference type="ARBA" id="ARBA00022574"/>
    </source>
</evidence>